<proteinExistence type="predicted"/>
<protein>
    <submittedName>
        <fullName evidence="5">Uncharacterized protein</fullName>
    </submittedName>
</protein>
<accession>A0A1E5II27</accession>
<dbReference type="SUPFAM" id="SSF90123">
    <property type="entry name" value="ABC transporter transmembrane region"/>
    <property type="match status" value="1"/>
</dbReference>
<dbReference type="InterPro" id="IPR036640">
    <property type="entry name" value="ABC1_TM_sf"/>
</dbReference>
<dbReference type="AlphaFoldDB" id="A0A1E5II27"/>
<evidence type="ECO:0000256" key="2">
    <source>
        <dbReference type="ARBA" id="ARBA00022692"/>
    </source>
</evidence>
<evidence type="ECO:0000256" key="3">
    <source>
        <dbReference type="ARBA" id="ARBA00022989"/>
    </source>
</evidence>
<reference evidence="5 6" key="1">
    <citation type="submission" date="2015-11" db="EMBL/GenBank/DDBJ databases">
        <title>Evidence for parallel genomic evolution in an endosymbiosis of termite gut flagellates.</title>
        <authorList>
            <person name="Zheng H."/>
        </authorList>
    </citation>
    <scope>NUCLEOTIDE SEQUENCE [LARGE SCALE GENOMIC DNA]</scope>
    <source>
        <strain evidence="5 6">CET450</strain>
    </source>
</reference>
<sequence>MLQHIIIGILLGFLGCQVKQKVITLGQAIFIYSISNNLFYVINDFWSLYFFTKNSDGTWRRIKRILLRECENNDVNNDIEKINSIVF</sequence>
<keyword evidence="4" id="KW-0472">Membrane</keyword>
<dbReference type="GO" id="GO:0005886">
    <property type="term" value="C:plasma membrane"/>
    <property type="evidence" value="ECO:0007669"/>
    <property type="project" value="UniProtKB-SubCell"/>
</dbReference>
<keyword evidence="3" id="KW-1133">Transmembrane helix</keyword>
<dbReference type="GO" id="GO:0005524">
    <property type="term" value="F:ATP binding"/>
    <property type="evidence" value="ECO:0007669"/>
    <property type="project" value="InterPro"/>
</dbReference>
<evidence type="ECO:0000313" key="5">
    <source>
        <dbReference type="EMBL" id="OEG70157.1"/>
    </source>
</evidence>
<evidence type="ECO:0000256" key="4">
    <source>
        <dbReference type="ARBA" id="ARBA00023136"/>
    </source>
</evidence>
<evidence type="ECO:0000313" key="6">
    <source>
        <dbReference type="Proteomes" id="UP000095237"/>
    </source>
</evidence>
<keyword evidence="2" id="KW-0812">Transmembrane</keyword>
<name>A0A1E5II27_ENDTX</name>
<gene>
    <name evidence="5" type="ORF">ATZ36_01400</name>
</gene>
<comment type="caution">
    <text evidence="5">The sequence shown here is derived from an EMBL/GenBank/DDBJ whole genome shotgun (WGS) entry which is preliminary data.</text>
</comment>
<dbReference type="Proteomes" id="UP000095237">
    <property type="component" value="Unassembled WGS sequence"/>
</dbReference>
<keyword evidence="6" id="KW-1185">Reference proteome</keyword>
<evidence type="ECO:0000256" key="1">
    <source>
        <dbReference type="ARBA" id="ARBA00004651"/>
    </source>
</evidence>
<organism evidence="5 6">
    <name type="scientific">Endomicrobium trichonymphae</name>
    <dbReference type="NCBI Taxonomy" id="1408204"/>
    <lineage>
        <taxon>Bacteria</taxon>
        <taxon>Pseudomonadati</taxon>
        <taxon>Elusimicrobiota</taxon>
        <taxon>Endomicrobiia</taxon>
        <taxon>Endomicrobiales</taxon>
        <taxon>Endomicrobiaceae</taxon>
        <taxon>Candidatus Endomicrobiellum</taxon>
    </lineage>
</organism>
<comment type="subcellular location">
    <subcellularLocation>
        <location evidence="1">Cell membrane</location>
        <topology evidence="1">Multi-pass membrane protein</topology>
    </subcellularLocation>
</comment>
<dbReference type="EMBL" id="LNVX01000448">
    <property type="protein sequence ID" value="OEG70157.1"/>
    <property type="molecule type" value="Genomic_DNA"/>
</dbReference>